<evidence type="ECO:0000313" key="4">
    <source>
        <dbReference type="Proteomes" id="UP000186905"/>
    </source>
</evidence>
<accession>A0A1Q9GBF8</accession>
<feature type="signal peptide" evidence="2">
    <location>
        <begin position="1"/>
        <end position="23"/>
    </location>
</feature>
<dbReference type="RefSeq" id="WP_075767336.1">
    <property type="nucleotide sequence ID" value="NZ_MJIL01000094.1"/>
</dbReference>
<evidence type="ECO:0000313" key="3">
    <source>
        <dbReference type="EMBL" id="OLQ71684.1"/>
    </source>
</evidence>
<name>A0A1Q9GBF8_9GAMM</name>
<dbReference type="InterPro" id="IPR038673">
    <property type="entry name" value="OprB_sf"/>
</dbReference>
<dbReference type="AlphaFoldDB" id="A0A1Q9GBF8"/>
<dbReference type="PANTHER" id="PTHR37944">
    <property type="entry name" value="PORIN B"/>
    <property type="match status" value="1"/>
</dbReference>
<dbReference type="Proteomes" id="UP000186905">
    <property type="component" value="Unassembled WGS sequence"/>
</dbReference>
<dbReference type="GO" id="GO:0015288">
    <property type="term" value="F:porin activity"/>
    <property type="evidence" value="ECO:0007669"/>
    <property type="project" value="InterPro"/>
</dbReference>
<comment type="caution">
    <text evidence="3">The sequence shown here is derived from an EMBL/GenBank/DDBJ whole genome shotgun (WGS) entry which is preliminary data.</text>
</comment>
<organism evidence="3 4">
    <name type="scientific">Photobacterium proteolyticum</name>
    <dbReference type="NCBI Taxonomy" id="1903952"/>
    <lineage>
        <taxon>Bacteria</taxon>
        <taxon>Pseudomonadati</taxon>
        <taxon>Pseudomonadota</taxon>
        <taxon>Gammaproteobacteria</taxon>
        <taxon>Vibrionales</taxon>
        <taxon>Vibrionaceae</taxon>
        <taxon>Photobacterium</taxon>
    </lineage>
</organism>
<dbReference type="Pfam" id="PF04966">
    <property type="entry name" value="OprB"/>
    <property type="match status" value="1"/>
</dbReference>
<evidence type="ECO:0000256" key="2">
    <source>
        <dbReference type="RuleBase" id="RU363072"/>
    </source>
</evidence>
<keyword evidence="2" id="KW-0732">Signal</keyword>
<feature type="chain" id="PRO_5010003789" evidence="2">
    <location>
        <begin position="24"/>
        <end position="414"/>
    </location>
</feature>
<dbReference type="InterPro" id="IPR007049">
    <property type="entry name" value="Carb-sel_porin_OprB"/>
</dbReference>
<dbReference type="EMBL" id="MJIL01000094">
    <property type="protein sequence ID" value="OLQ71684.1"/>
    <property type="molecule type" value="Genomic_DNA"/>
</dbReference>
<keyword evidence="4" id="KW-1185">Reference proteome</keyword>
<dbReference type="STRING" id="1903952.BIT28_12285"/>
<protein>
    <submittedName>
        <fullName evidence="3">Porin</fullName>
    </submittedName>
</protein>
<reference evidence="3 4" key="1">
    <citation type="submission" date="2016-09" db="EMBL/GenBank/DDBJ databases">
        <title>Photobacterium proteolyticum sp. nov. a protease producing bacterium isolated from ocean sediments of Laizhou Bay.</title>
        <authorList>
            <person name="Li Y."/>
        </authorList>
    </citation>
    <scope>NUCLEOTIDE SEQUENCE [LARGE SCALE GENOMIC DNA]</scope>
    <source>
        <strain evidence="3 4">13-12</strain>
    </source>
</reference>
<gene>
    <name evidence="3" type="ORF">BIT28_12285</name>
</gene>
<evidence type="ECO:0000256" key="1">
    <source>
        <dbReference type="ARBA" id="ARBA00008769"/>
    </source>
</evidence>
<dbReference type="GO" id="GO:0008643">
    <property type="term" value="P:carbohydrate transport"/>
    <property type="evidence" value="ECO:0007669"/>
    <property type="project" value="InterPro"/>
</dbReference>
<proteinExistence type="inferred from homology"/>
<dbReference type="PANTHER" id="PTHR37944:SF1">
    <property type="entry name" value="PORIN B"/>
    <property type="match status" value="1"/>
</dbReference>
<dbReference type="GO" id="GO:0016020">
    <property type="term" value="C:membrane"/>
    <property type="evidence" value="ECO:0007669"/>
    <property type="project" value="InterPro"/>
</dbReference>
<sequence length="414" mass="45478">MLHTKINVSVVLFASLLPSAVSAANFGGPDSVDNTIQEQTAQKRSWREELAKEGVTLGIDYNAVGFNSANGSEGNSVNTSGGVARFYGQWDIVGRDTQNIGSLVWKIEHRHAYSDIPPKDYAFLSSFSGKESLGYIGLIQPAFNDQGGRLTNLYWKQRLNNGKTSFIVGFQDVTDYVDTYALASPWTAFSNLAFQTGAGTIGLPDDGLLSLSAGHMITNNIYVVAGMADANGRSDIEDVFEGFDTFFNDNDFFTSVELGWTASQEQIYTDNIHLTYWHIDPTFNDDGSARHSALTSQGLNYSFSYFVTPHIMPFLRGGFSLEGDAALYETSISAGFGYFSLGAQNNNLGLAINWSQANKEAWGTNDSQSVVEVFYNMQFGDYFQLTPDLQWINNPLLSGESNAFVLGLRGRIFI</sequence>
<comment type="similarity">
    <text evidence="1 2">Belongs to the OprB family.</text>
</comment>
<dbReference type="Gene3D" id="2.40.160.180">
    <property type="entry name" value="Carbohydrate-selective porin OprB"/>
    <property type="match status" value="1"/>
</dbReference>
<dbReference type="InterPro" id="IPR052932">
    <property type="entry name" value="OprB_Porin"/>
</dbReference>
<dbReference type="OrthoDB" id="236886at2"/>